<keyword evidence="4" id="KW-0732">Signal</keyword>
<dbReference type="PROSITE" id="PS00143">
    <property type="entry name" value="INSULINASE"/>
    <property type="match status" value="1"/>
</dbReference>
<dbReference type="InterPro" id="IPR001431">
    <property type="entry name" value="Pept_M16_Zn_BS"/>
</dbReference>
<dbReference type="InterPro" id="IPR050361">
    <property type="entry name" value="MPP/UQCRC_Complex"/>
</dbReference>
<comment type="caution">
    <text evidence="7">The sequence shown here is derived from an EMBL/GenBank/DDBJ whole genome shotgun (WGS) entry which is preliminary data.</text>
</comment>
<accession>A0AAP2CH44</accession>
<dbReference type="InterPro" id="IPR007863">
    <property type="entry name" value="Peptidase_M16_C"/>
</dbReference>
<reference evidence="7 8" key="1">
    <citation type="submission" date="2021-05" db="EMBL/GenBank/DDBJ databases">
        <authorList>
            <person name="Zhang Z.D."/>
            <person name="Osman G."/>
        </authorList>
    </citation>
    <scope>NUCLEOTIDE SEQUENCE [LARGE SCALE GENOMIC DNA]</scope>
    <source>
        <strain evidence="7 8">KCTC 32217</strain>
    </source>
</reference>
<evidence type="ECO:0000256" key="1">
    <source>
        <dbReference type="ARBA" id="ARBA00001947"/>
    </source>
</evidence>
<evidence type="ECO:0000259" key="6">
    <source>
        <dbReference type="Pfam" id="PF05193"/>
    </source>
</evidence>
<comment type="cofactor">
    <cofactor evidence="1">
        <name>Zn(2+)</name>
        <dbReference type="ChEBI" id="CHEBI:29105"/>
    </cofactor>
</comment>
<dbReference type="PANTHER" id="PTHR11851:SF49">
    <property type="entry name" value="MITOCHONDRIAL-PROCESSING PEPTIDASE SUBUNIT ALPHA"/>
    <property type="match status" value="1"/>
</dbReference>
<keyword evidence="8" id="KW-1185">Reference proteome</keyword>
<dbReference type="AlphaFoldDB" id="A0AAP2CH44"/>
<evidence type="ECO:0000256" key="3">
    <source>
        <dbReference type="RuleBase" id="RU004447"/>
    </source>
</evidence>
<dbReference type="Proteomes" id="UP001319104">
    <property type="component" value="Unassembled WGS sequence"/>
</dbReference>
<sequence length="926" mass="103670">MKKRYALFLWVGLSGAVYAQQTASVSTSPATTTQQKELPSPKKITSVEGITEYQLDNGLRVLLFPDESKQTITVNVTYLVGSKHENYGETGMAHLLEHLVFKGTPKHPNIPQELTERGARPNGTTWTDRTNYFETFNATEDNLRWALDLESDRMVNSFIAKEDLESEMTVVRNEFESGENSPFRVLMQRTMSAAYDWHNYGKSTIGARADIENVDIDRLQAFYKKYYQPDNAVLVVAGKFDEEKTLAMVNEFFGPIPRPERELPKMYTFDPVKDGERTVTVRRVGDVQLVMAAYHIPPGSHEDYAAVQVLSRVLGANPSGRLYKSLVDTKKATSASSSSYEWKDPGLLMAFAQVLKEKDLEEAKEAMLATFEDLSTNPPTEDEVEKAKNEILKQTELMLNSSERVGLALSEAIGTGDWRLFFLNRDRVEAVTADDVKRVASKYMVPDNRTVGMFIPTEQPLRAEIPAAPNVAELVKDYKGRELVAAGENFDPSPANIESRTVRTTLSNGMELAMLPKKTRGESVEARMVFRFGDLESLQDKATVASFAGGLLNKGTSSHTREEIKSRLDKLKANVYVGGGASSAIVNITTTRPNLPEVMKLVAEMLQDPIFPEDEFEKAKAERISGIESQRSEPQAVAFNRMQRHTSPYEKSDPRYVGTFDESIEDINAVSLDQVKEFYKNFYGGSNGTMAVVGDFDKDEIESLTEELFADWKNPGKYTRMESRMADVKPLRENMETPDKANAFFVSTYQFEMDDSHDDYAALVLGNYMLGGGFLNSRLATRIRQKEGLSYGVGSNFSAGTLDPIANFMAYAIYAPENADKLEAAYFEEIQKVVTEGFSEDEVKAAKSGWLQSRTVSRAQDSYLSSALNNYLYLDRKMEWDAELEEKIEGLTAEDINGAMQRHLNPDAMHVIKAGDFAKAKQTAEN</sequence>
<feature type="domain" description="Peptidase M16 C-terminal" evidence="6">
    <location>
        <begin position="214"/>
        <end position="390"/>
    </location>
</feature>
<dbReference type="GO" id="GO:0006508">
    <property type="term" value="P:proteolysis"/>
    <property type="evidence" value="ECO:0007669"/>
    <property type="project" value="InterPro"/>
</dbReference>
<gene>
    <name evidence="7" type="ORF">KI659_06470</name>
</gene>
<dbReference type="GO" id="GO:0004222">
    <property type="term" value="F:metalloendopeptidase activity"/>
    <property type="evidence" value="ECO:0007669"/>
    <property type="project" value="InterPro"/>
</dbReference>
<dbReference type="InterPro" id="IPR011765">
    <property type="entry name" value="Pept_M16_N"/>
</dbReference>
<name>A0AAP2CH44_9BACT</name>
<evidence type="ECO:0000313" key="7">
    <source>
        <dbReference type="EMBL" id="MBS9523660.1"/>
    </source>
</evidence>
<feature type="chain" id="PRO_5043042458" evidence="4">
    <location>
        <begin position="20"/>
        <end position="926"/>
    </location>
</feature>
<dbReference type="Pfam" id="PF00675">
    <property type="entry name" value="Peptidase_M16"/>
    <property type="match status" value="1"/>
</dbReference>
<organism evidence="7 8">
    <name type="scientific">Litoribacter ruber</name>
    <dbReference type="NCBI Taxonomy" id="702568"/>
    <lineage>
        <taxon>Bacteria</taxon>
        <taxon>Pseudomonadati</taxon>
        <taxon>Bacteroidota</taxon>
        <taxon>Cytophagia</taxon>
        <taxon>Cytophagales</taxon>
        <taxon>Cyclobacteriaceae</taxon>
        <taxon>Litoribacter</taxon>
    </lineage>
</organism>
<dbReference type="PANTHER" id="PTHR11851">
    <property type="entry name" value="METALLOPROTEASE"/>
    <property type="match status" value="1"/>
</dbReference>
<comment type="similarity">
    <text evidence="2 3">Belongs to the peptidase M16 family.</text>
</comment>
<dbReference type="Gene3D" id="3.30.830.10">
    <property type="entry name" value="Metalloenzyme, LuxS/M16 peptidase-like"/>
    <property type="match status" value="4"/>
</dbReference>
<feature type="domain" description="Peptidase M16 C-terminal" evidence="6">
    <location>
        <begin position="670"/>
        <end position="848"/>
    </location>
</feature>
<evidence type="ECO:0000256" key="4">
    <source>
        <dbReference type="SAM" id="SignalP"/>
    </source>
</evidence>
<feature type="domain" description="Peptidase M16 N-terminal" evidence="5">
    <location>
        <begin position="61"/>
        <end position="206"/>
    </location>
</feature>
<proteinExistence type="inferred from homology"/>
<dbReference type="GO" id="GO:0046872">
    <property type="term" value="F:metal ion binding"/>
    <property type="evidence" value="ECO:0007669"/>
    <property type="project" value="InterPro"/>
</dbReference>
<dbReference type="Pfam" id="PF05193">
    <property type="entry name" value="Peptidase_M16_C"/>
    <property type="match status" value="2"/>
</dbReference>
<evidence type="ECO:0000259" key="5">
    <source>
        <dbReference type="Pfam" id="PF00675"/>
    </source>
</evidence>
<evidence type="ECO:0000256" key="2">
    <source>
        <dbReference type="ARBA" id="ARBA00007261"/>
    </source>
</evidence>
<dbReference type="EMBL" id="JAHCMY010000002">
    <property type="protein sequence ID" value="MBS9523660.1"/>
    <property type="molecule type" value="Genomic_DNA"/>
</dbReference>
<evidence type="ECO:0000313" key="8">
    <source>
        <dbReference type="Proteomes" id="UP001319104"/>
    </source>
</evidence>
<dbReference type="SUPFAM" id="SSF63411">
    <property type="entry name" value="LuxS/MPP-like metallohydrolase"/>
    <property type="match status" value="4"/>
</dbReference>
<feature type="signal peptide" evidence="4">
    <location>
        <begin position="1"/>
        <end position="19"/>
    </location>
</feature>
<dbReference type="RefSeq" id="WP_213944544.1">
    <property type="nucleotide sequence ID" value="NZ_JAHCMY010000002.1"/>
</dbReference>
<dbReference type="InterPro" id="IPR011249">
    <property type="entry name" value="Metalloenz_LuxS/M16"/>
</dbReference>
<protein>
    <submittedName>
        <fullName evidence="7">Insulinase family protein</fullName>
    </submittedName>
</protein>